<evidence type="ECO:0000313" key="8">
    <source>
        <dbReference type="EMBL" id="KAF7493557.1"/>
    </source>
</evidence>
<name>A0A834VDJ9_SARSC</name>
<reference evidence="8" key="2">
    <citation type="submission" date="2020-01" db="EMBL/GenBank/DDBJ databases">
        <authorList>
            <person name="Korhonen P.K.K."/>
            <person name="Guangxu M.G."/>
            <person name="Wang T.W."/>
            <person name="Stroehlein A.J.S."/>
            <person name="Young N.D."/>
            <person name="Ang C.-S.A."/>
            <person name="Fernando D.W.F."/>
            <person name="Lu H.L."/>
            <person name="Taylor S.T."/>
            <person name="Ehtesham M.E.M."/>
            <person name="Najaraj S.H.N."/>
            <person name="Harsha G.H.G."/>
            <person name="Madugundu A.M."/>
            <person name="Renuse S.R."/>
            <person name="Holt D.H."/>
            <person name="Pandey A.P."/>
            <person name="Papenfuss A.P."/>
            <person name="Gasser R.B.G."/>
            <person name="Fischer K.F."/>
        </authorList>
    </citation>
    <scope>NUCLEOTIDE SEQUENCE</scope>
    <source>
        <strain evidence="8">SSS_KF_BRIS2020</strain>
    </source>
</reference>
<evidence type="ECO:0000256" key="6">
    <source>
        <dbReference type="ARBA" id="ARBA00022840"/>
    </source>
</evidence>
<evidence type="ECO:0000313" key="10">
    <source>
        <dbReference type="Proteomes" id="UP000070412"/>
    </source>
</evidence>
<dbReference type="InterPro" id="IPR008271">
    <property type="entry name" value="Ser/Thr_kinase_AS"/>
</dbReference>
<dbReference type="InterPro" id="IPR011009">
    <property type="entry name" value="Kinase-like_dom_sf"/>
</dbReference>
<evidence type="ECO:0000256" key="2">
    <source>
        <dbReference type="ARBA" id="ARBA00022527"/>
    </source>
</evidence>
<evidence type="ECO:0000256" key="5">
    <source>
        <dbReference type="ARBA" id="ARBA00022777"/>
    </source>
</evidence>
<accession>A0A834VDJ9</accession>
<dbReference type="GO" id="GO:0004674">
    <property type="term" value="F:protein serine/threonine kinase activity"/>
    <property type="evidence" value="ECO:0007669"/>
    <property type="project" value="UniProtKB-KW"/>
</dbReference>
<dbReference type="GO" id="GO:0005524">
    <property type="term" value="F:ATP binding"/>
    <property type="evidence" value="ECO:0007669"/>
    <property type="project" value="UniProtKB-KW"/>
</dbReference>
<feature type="domain" description="Protein kinase" evidence="7">
    <location>
        <begin position="66"/>
        <end position="643"/>
    </location>
</feature>
<keyword evidence="3" id="KW-0808">Transferase</keyword>
<proteinExistence type="predicted"/>
<dbReference type="InterPro" id="IPR000719">
    <property type="entry name" value="Prot_kinase_dom"/>
</dbReference>
<dbReference type="GO" id="GO:0044773">
    <property type="term" value="P:mitotic DNA damage checkpoint signaling"/>
    <property type="evidence" value="ECO:0007669"/>
    <property type="project" value="TreeGrafter"/>
</dbReference>
<sequence>MVENNVKKMTSPLISNLNGYVAARNKIVLNGNFSSLRIEDPKKANFENDVCARVMLENVPEITEYFNIVEKLGEGTFSKVYKAKLKRKWIGEMNDEKSEHCEEFALKYIIPIVKPIRVAKELRFLRDLGGRANIIPIRTCFHNAGHTVIVMPIIEHDKFADYLQTMTIDEIRFYMRNLLIALDRVHTNGIIHRDIKPSNFLYNRSTGQCALVDFGLSQSENELQHTLSFSKFQTKDNVSKESRIRKNLHRKDLSSTFTVDENSCNQNNLNLKRTLNEMENCSLSTNKNLNTTELINTSHKRLKICQESSVFISPMTPSVEIVSKNASEVKESTGHQLQKNRSPLAEDRNLLNQAKYTIDSNNFKDVFETPTKTNCKLLSNAVKTPIKPALIVPETPPRTVQKNLHFSRSTPPACNLAINKENHVRVYSTPKAIPKPMFQRFSGTKKILHPELISMAGNEQARSQENKKATEISLKSCECVNTIEICHHCIIKQELNVPRAGTPGFRAPEILLRCQNQSTKIDIWSCGVIMASLLSGRYPFFRCGDDMTCLAEIITVIGSNKMRKAAQALGKTLVLSRKSVPTIGLKEICKRLKKSSRLSTATDEKIGEEIVVPDSAYELLEKLLDPNPHTRISASDALSHRFFQNEISNL</sequence>
<evidence type="ECO:0000256" key="4">
    <source>
        <dbReference type="ARBA" id="ARBA00022741"/>
    </source>
</evidence>
<dbReference type="EC" id="2.7.11.1" evidence="1"/>
<dbReference type="PROSITE" id="PS00108">
    <property type="entry name" value="PROTEIN_KINASE_ST"/>
    <property type="match status" value="1"/>
</dbReference>
<keyword evidence="6" id="KW-0067">ATP-binding</keyword>
<protein>
    <recommendedName>
        <fullName evidence="1">non-specific serine/threonine protein kinase</fullName>
        <ecNumber evidence="1">2.7.11.1</ecNumber>
    </recommendedName>
</protein>
<keyword evidence="2" id="KW-0723">Serine/threonine-protein kinase</keyword>
<dbReference type="Gene3D" id="1.10.510.10">
    <property type="entry name" value="Transferase(Phosphotransferase) domain 1"/>
    <property type="match status" value="2"/>
</dbReference>
<evidence type="ECO:0000256" key="3">
    <source>
        <dbReference type="ARBA" id="ARBA00022679"/>
    </source>
</evidence>
<dbReference type="OrthoDB" id="10020333at2759"/>
<dbReference type="GO" id="GO:0051301">
    <property type="term" value="P:cell division"/>
    <property type="evidence" value="ECO:0007669"/>
    <property type="project" value="UniProtKB-KW"/>
</dbReference>
<dbReference type="PANTHER" id="PTHR44167:SF23">
    <property type="entry name" value="CDC7 KINASE, ISOFORM A-RELATED"/>
    <property type="match status" value="1"/>
</dbReference>
<evidence type="ECO:0000256" key="1">
    <source>
        <dbReference type="ARBA" id="ARBA00012513"/>
    </source>
</evidence>
<dbReference type="PROSITE" id="PS50011">
    <property type="entry name" value="PROTEIN_KINASE_DOM"/>
    <property type="match status" value="1"/>
</dbReference>
<reference evidence="10" key="1">
    <citation type="journal article" date="2020" name="PLoS Negl. Trop. Dis.">
        <title>High-quality nuclear genome for Sarcoptes scabiei-A critical resource for a neglected parasite.</title>
        <authorList>
            <person name="Korhonen P.K."/>
            <person name="Gasser R.B."/>
            <person name="Ma G."/>
            <person name="Wang T."/>
            <person name="Stroehlein A.J."/>
            <person name="Young N.D."/>
            <person name="Ang C.S."/>
            <person name="Fernando D.D."/>
            <person name="Lu H.C."/>
            <person name="Taylor S."/>
            <person name="Reynolds S.L."/>
            <person name="Mofiz E."/>
            <person name="Najaraj S.H."/>
            <person name="Gowda H."/>
            <person name="Madugundu A."/>
            <person name="Renuse S."/>
            <person name="Holt D."/>
            <person name="Pandey A."/>
            <person name="Papenfuss A.T."/>
            <person name="Fischer K."/>
        </authorList>
    </citation>
    <scope>NUCLEOTIDE SEQUENCE [LARGE SCALE GENOMIC DNA]</scope>
</reference>
<keyword evidence="4" id="KW-0547">Nucleotide-binding</keyword>
<evidence type="ECO:0000313" key="9">
    <source>
        <dbReference type="EnsemblMetazoa" id="KAF7493557.1"/>
    </source>
</evidence>
<dbReference type="SMART" id="SM00220">
    <property type="entry name" value="S_TKc"/>
    <property type="match status" value="1"/>
</dbReference>
<keyword evidence="8" id="KW-0132">Cell division</keyword>
<dbReference type="SUPFAM" id="SSF56112">
    <property type="entry name" value="Protein kinase-like (PK-like)"/>
    <property type="match status" value="1"/>
</dbReference>
<dbReference type="AlphaFoldDB" id="A0A834VDJ9"/>
<evidence type="ECO:0000259" key="7">
    <source>
        <dbReference type="PROSITE" id="PS50011"/>
    </source>
</evidence>
<dbReference type="Pfam" id="PF00069">
    <property type="entry name" value="Pkinase"/>
    <property type="match status" value="2"/>
</dbReference>
<dbReference type="GO" id="GO:0005634">
    <property type="term" value="C:nucleus"/>
    <property type="evidence" value="ECO:0007669"/>
    <property type="project" value="TreeGrafter"/>
</dbReference>
<dbReference type="Gene3D" id="3.30.200.20">
    <property type="entry name" value="Phosphorylase Kinase, domain 1"/>
    <property type="match status" value="1"/>
</dbReference>
<dbReference type="PANTHER" id="PTHR44167">
    <property type="entry name" value="OVARIAN-SPECIFIC SERINE/THREONINE-PROTEIN KINASE LOK-RELATED"/>
    <property type="match status" value="1"/>
</dbReference>
<keyword evidence="10" id="KW-1185">Reference proteome</keyword>
<dbReference type="EMBL" id="WVUK01000055">
    <property type="protein sequence ID" value="KAF7493557.1"/>
    <property type="molecule type" value="Genomic_DNA"/>
</dbReference>
<dbReference type="EnsemblMetazoa" id="SSS_8068s_mrna">
    <property type="protein sequence ID" value="KAF7493557.1"/>
    <property type="gene ID" value="SSS_8068"/>
</dbReference>
<gene>
    <name evidence="8" type="ORF">SSS_8068</name>
</gene>
<organism evidence="8">
    <name type="scientific">Sarcoptes scabiei</name>
    <name type="common">Itch mite</name>
    <name type="synonym">Acarus scabiei</name>
    <dbReference type="NCBI Taxonomy" id="52283"/>
    <lineage>
        <taxon>Eukaryota</taxon>
        <taxon>Metazoa</taxon>
        <taxon>Ecdysozoa</taxon>
        <taxon>Arthropoda</taxon>
        <taxon>Chelicerata</taxon>
        <taxon>Arachnida</taxon>
        <taxon>Acari</taxon>
        <taxon>Acariformes</taxon>
        <taxon>Sarcoptiformes</taxon>
        <taxon>Astigmata</taxon>
        <taxon>Psoroptidia</taxon>
        <taxon>Sarcoptoidea</taxon>
        <taxon>Sarcoptidae</taxon>
        <taxon>Sarcoptinae</taxon>
        <taxon>Sarcoptes</taxon>
    </lineage>
</organism>
<keyword evidence="5 8" id="KW-0418">Kinase</keyword>
<reference evidence="9" key="3">
    <citation type="submission" date="2022-06" db="UniProtKB">
        <authorList>
            <consortium name="EnsemblMetazoa"/>
        </authorList>
    </citation>
    <scope>IDENTIFICATION</scope>
</reference>
<dbReference type="Proteomes" id="UP000070412">
    <property type="component" value="Unassembled WGS sequence"/>
</dbReference>
<keyword evidence="8" id="KW-0131">Cell cycle</keyword>